<feature type="compositionally biased region" description="Low complexity" evidence="2">
    <location>
        <begin position="1524"/>
        <end position="1534"/>
    </location>
</feature>
<evidence type="ECO:0000256" key="2">
    <source>
        <dbReference type="SAM" id="MobiDB-lite"/>
    </source>
</evidence>
<evidence type="ECO:0000313" key="6">
    <source>
        <dbReference type="Proteomes" id="UP001590950"/>
    </source>
</evidence>
<keyword evidence="1" id="KW-0677">Repeat</keyword>
<dbReference type="Gene3D" id="3.40.50.300">
    <property type="entry name" value="P-loop containing nucleotide triphosphate hydrolases"/>
    <property type="match status" value="1"/>
</dbReference>
<sequence>MFKGRLSFRRKGSKDAPIGTYDRPPLPPPYKSSDGPITGSLHGSTVQQSLIADSAYPSVQRERSRSPSNLRDPLGLQILHNPEAGRKVDVIFVHGLGGTSRLTWSKNKDPDLFWPQKFLPFEPDICQGRIMTFGYNGSFFKANARNSATILDFAKELLFDLKYAKDEHREDLNIGSVPIIFLVHSMGGLIVKEAYMQGQYDPEYKGIVDAISAIIFLSTPHRGTNLAETLNRILQASLISSSKQFISELTKNSFTLQKLNEQFRHVAPKLDIVSFYETQMTPIGISKNKIMILERDSSVLGYPGEISRALDADHHGVCKFESPEDPLYVAVRNVLKSLVSKVPMPGSGNVPLPTKREDLREIETLLAVSQQPDVDYIFFRDRWMPDTCGWILEQSVFSDWMQDLTAKPRVLWLHGPAASGKSVLSSFIINHLAHLGASCQYFFVRFGDQSKRSLSTLLRSLAYQLAQSLPSFRHGVVRLIEEATKLDTANAQTIWLRIFKSVLFKIRLAAPVYWVIDGLEESEDPRSLIKLISEVNVANLPVRIMVVSRKTPGLTSSFQKLAKDVHLDVIPYEGSPTDIRKFVDQELEVSGDERFQNHVKREILQRAGGNFLWVHLAIHKVNNCHTAANIEQALRHLPSGMEVLYDRMAHSVAVLPHQEDKKLATSILAWVTCALRCLTIEELSLALEDQGFIPLDLQRSIVDLCGGFVVVDNGGNIAMIHQTAREYLISDRERPFKIDRLAAHEQLLMRCMHCLTDLGLRVKINRKQVPAFLEYAATSWFHHLSCSSFVSEEVIATLRRFFRGSSVLTWIQALAQANHLRTLVLASTQLSFFANQRKKANAESNESQDTFLEAWATDLVKIVGKFGTNLVRSPESIYKLIPPFCPDESVMYQQFGRKQSMALKVSGFSLSTWDDSLARLSFGAGIHATAIKAAGNRIAILSPSGTVIIYYASTCEESRRIKYGERVQRMEFNLSGTLLVTYGYKTSKVWEVGTGRCIASIPNPPDCPRPHTIVFIADDEQILVGTDDRRIRSLALGDRAIAWQVVAEIDEQALEGTVITSPTCMALSPDGKTVAFGYRGHPLSVWEVAGPELVGHCLRVFDDSTHSNAAHAWGEVVQLTWHPYTGEVIGLYLEGVVFRWHPYHDETQELDAGANSFVVSQDAKCLATGDPNGIIKLFSMVDFSIVYQFASQDPVFDLGFAPDSHRLYDVRGSYGNVWEPNALLRLSEANEGSSDSGRSSLELVLKHFPGKVDPVAALAPQPGGRVYCSGTESGLIEIFEASRSNVVELRRSKNFMSVEHVVWSDDGRYVGFSDLSGRVFVRSVQQSAGGVGPWTIEDKLEFPIDVSEGTIRQLLFHPNSSVLLVYTVSTLNTVSLETKSVVTSRNLAETSTTYRWINHPSHQCSLLAFGPGRLQVWAWSDLIQTEIVLFPSRVMDNMNSLTRSRISSSTNLWESRESIEQVLVTLNKSFVLVQSSCPIGHGQKQKETLLFDVSTIPHATDFRPSTSAEDPCSTRPSYDGTPRSQASAFHSTSSSDDHAYLQPVPLPPDLVSSVELPLAFLSRDRLVFLDQAFWLCSWRLPLPSVTDTTHARRPSAGGALDGGMNEIKQHYFFPSDWMSPDSVRLCTVMTDGTLLCPRNREVAVVRCAALRS</sequence>
<feature type="region of interest" description="Disordered" evidence="2">
    <location>
        <begin position="1501"/>
        <end position="1536"/>
    </location>
</feature>
<comment type="caution">
    <text evidence="5">The sequence shown here is derived from an EMBL/GenBank/DDBJ whole genome shotgun (WGS) entry which is preliminary data.</text>
</comment>
<feature type="region of interest" description="Disordered" evidence="2">
    <location>
        <begin position="1"/>
        <end position="42"/>
    </location>
</feature>
<feature type="domain" description="Nephrocystin 3-like N-terminal" evidence="4">
    <location>
        <begin position="386"/>
        <end position="549"/>
    </location>
</feature>
<dbReference type="InterPro" id="IPR015943">
    <property type="entry name" value="WD40/YVTN_repeat-like_dom_sf"/>
</dbReference>
<dbReference type="InterPro" id="IPR001680">
    <property type="entry name" value="WD40_rpt"/>
</dbReference>
<evidence type="ECO:0000256" key="1">
    <source>
        <dbReference type="ARBA" id="ARBA00022737"/>
    </source>
</evidence>
<evidence type="ECO:0000259" key="4">
    <source>
        <dbReference type="Pfam" id="PF24883"/>
    </source>
</evidence>
<dbReference type="InterPro" id="IPR029058">
    <property type="entry name" value="AB_hydrolase_fold"/>
</dbReference>
<dbReference type="SUPFAM" id="SSF53474">
    <property type="entry name" value="alpha/beta-Hydrolases"/>
    <property type="match status" value="1"/>
</dbReference>
<feature type="region of interest" description="Disordered" evidence="2">
    <location>
        <begin position="55"/>
        <end position="74"/>
    </location>
</feature>
<feature type="domain" description="GPI inositol-deacylase winged helix" evidence="3">
    <location>
        <begin position="659"/>
        <end position="732"/>
    </location>
</feature>
<dbReference type="PANTHER" id="PTHR10039">
    <property type="entry name" value="AMELOGENIN"/>
    <property type="match status" value="1"/>
</dbReference>
<dbReference type="InterPro" id="IPR011047">
    <property type="entry name" value="Quinoprotein_ADH-like_sf"/>
</dbReference>
<dbReference type="EMBL" id="JBEFKJ010000002">
    <property type="protein sequence ID" value="KAL2047681.1"/>
    <property type="molecule type" value="Genomic_DNA"/>
</dbReference>
<dbReference type="Pfam" id="PF24883">
    <property type="entry name" value="NPHP3_N"/>
    <property type="match status" value="1"/>
</dbReference>
<reference evidence="5 6" key="1">
    <citation type="submission" date="2024-09" db="EMBL/GenBank/DDBJ databases">
        <title>Rethinking Asexuality: The Enigmatic Case of Functional Sexual Genes in Lepraria (Stereocaulaceae).</title>
        <authorList>
            <person name="Doellman M."/>
            <person name="Sun Y."/>
            <person name="Barcenas-Pena A."/>
            <person name="Lumbsch H.T."/>
            <person name="Grewe F."/>
        </authorList>
    </citation>
    <scope>NUCLEOTIDE SEQUENCE [LARGE SCALE GENOMIC DNA]</scope>
    <source>
        <strain evidence="5 6">Mercado 3170</strain>
    </source>
</reference>
<protein>
    <submittedName>
        <fullName evidence="5">Uncharacterized protein</fullName>
    </submittedName>
</protein>
<dbReference type="Proteomes" id="UP001590950">
    <property type="component" value="Unassembled WGS sequence"/>
</dbReference>
<dbReference type="InterPro" id="IPR056884">
    <property type="entry name" value="NPHP3-like_N"/>
</dbReference>
<dbReference type="Pfam" id="PF22939">
    <property type="entry name" value="WHD_GPIID"/>
    <property type="match status" value="1"/>
</dbReference>
<organism evidence="5 6">
    <name type="scientific">Stereocaulon virgatum</name>
    <dbReference type="NCBI Taxonomy" id="373712"/>
    <lineage>
        <taxon>Eukaryota</taxon>
        <taxon>Fungi</taxon>
        <taxon>Dikarya</taxon>
        <taxon>Ascomycota</taxon>
        <taxon>Pezizomycotina</taxon>
        <taxon>Lecanoromycetes</taxon>
        <taxon>OSLEUM clade</taxon>
        <taxon>Lecanoromycetidae</taxon>
        <taxon>Lecanorales</taxon>
        <taxon>Lecanorineae</taxon>
        <taxon>Stereocaulaceae</taxon>
        <taxon>Stereocaulon</taxon>
    </lineage>
</organism>
<evidence type="ECO:0000313" key="5">
    <source>
        <dbReference type="EMBL" id="KAL2047681.1"/>
    </source>
</evidence>
<dbReference type="SUPFAM" id="SSF52540">
    <property type="entry name" value="P-loop containing nucleoside triphosphate hydrolases"/>
    <property type="match status" value="1"/>
</dbReference>
<dbReference type="PANTHER" id="PTHR10039:SF16">
    <property type="entry name" value="GPI INOSITOL-DEACYLASE"/>
    <property type="match status" value="1"/>
</dbReference>
<evidence type="ECO:0000259" key="3">
    <source>
        <dbReference type="Pfam" id="PF22939"/>
    </source>
</evidence>
<name>A0ABR4AQ56_9LECA</name>
<dbReference type="InterPro" id="IPR054471">
    <property type="entry name" value="GPIID_WHD"/>
</dbReference>
<dbReference type="Gene3D" id="3.40.50.1820">
    <property type="entry name" value="alpha/beta hydrolase"/>
    <property type="match status" value="1"/>
</dbReference>
<proteinExistence type="predicted"/>
<gene>
    <name evidence="5" type="ORF">N7G274_000723</name>
</gene>
<dbReference type="SUPFAM" id="SSF50998">
    <property type="entry name" value="Quinoprotein alcohol dehydrogenase-like"/>
    <property type="match status" value="1"/>
</dbReference>
<dbReference type="Gene3D" id="2.130.10.10">
    <property type="entry name" value="YVTN repeat-like/Quinoprotein amine dehydrogenase"/>
    <property type="match status" value="2"/>
</dbReference>
<dbReference type="InterPro" id="IPR027417">
    <property type="entry name" value="P-loop_NTPase"/>
</dbReference>
<dbReference type="SMART" id="SM00320">
    <property type="entry name" value="WD40"/>
    <property type="match status" value="5"/>
</dbReference>
<keyword evidence="6" id="KW-1185">Reference proteome</keyword>
<accession>A0ABR4AQ56</accession>
<feature type="compositionally biased region" description="Basic residues" evidence="2">
    <location>
        <begin position="1"/>
        <end position="12"/>
    </location>
</feature>